<accession>A0A1N7LYG2</accession>
<proteinExistence type="inferred from homology"/>
<dbReference type="InterPro" id="IPR000286">
    <property type="entry name" value="HDACs"/>
</dbReference>
<gene>
    <name evidence="3" type="ORF">SAMN05421779_103633</name>
</gene>
<comment type="similarity">
    <text evidence="1">Belongs to the histone deacetylase family.</text>
</comment>
<name>A0A1N7LYG2_9PROT</name>
<evidence type="ECO:0000259" key="2">
    <source>
        <dbReference type="Pfam" id="PF00850"/>
    </source>
</evidence>
<dbReference type="InterPro" id="IPR037138">
    <property type="entry name" value="His_deacetylse_dom_sf"/>
</dbReference>
<protein>
    <submittedName>
        <fullName evidence="3">Acetoin utilization deacetylase AcuC</fullName>
    </submittedName>
</protein>
<dbReference type="RefSeq" id="WP_076400374.1">
    <property type="nucleotide sequence ID" value="NZ_FTOA01000003.1"/>
</dbReference>
<dbReference type="CDD" id="cd11599">
    <property type="entry name" value="HDAC_classII_2"/>
    <property type="match status" value="1"/>
</dbReference>
<dbReference type="PANTHER" id="PTHR10625:SF10">
    <property type="entry name" value="HISTONE DEACETYLASE HDAC1"/>
    <property type="match status" value="1"/>
</dbReference>
<organism evidence="3 4">
    <name type="scientific">Insolitispirillum peregrinum</name>
    <dbReference type="NCBI Taxonomy" id="80876"/>
    <lineage>
        <taxon>Bacteria</taxon>
        <taxon>Pseudomonadati</taxon>
        <taxon>Pseudomonadota</taxon>
        <taxon>Alphaproteobacteria</taxon>
        <taxon>Rhodospirillales</taxon>
        <taxon>Novispirillaceae</taxon>
        <taxon>Insolitispirillum</taxon>
    </lineage>
</organism>
<dbReference type="STRING" id="80876.SAMN05421779_103633"/>
<evidence type="ECO:0000313" key="4">
    <source>
        <dbReference type="Proteomes" id="UP000185678"/>
    </source>
</evidence>
<dbReference type="InterPro" id="IPR023801">
    <property type="entry name" value="His_deacetylse_dom"/>
</dbReference>
<dbReference type="OrthoDB" id="9808367at2"/>
<dbReference type="GO" id="GO:0040029">
    <property type="term" value="P:epigenetic regulation of gene expression"/>
    <property type="evidence" value="ECO:0007669"/>
    <property type="project" value="TreeGrafter"/>
</dbReference>
<keyword evidence="4" id="KW-1185">Reference proteome</keyword>
<dbReference type="SUPFAM" id="SSF52768">
    <property type="entry name" value="Arginase/deacetylase"/>
    <property type="match status" value="1"/>
</dbReference>
<evidence type="ECO:0000256" key="1">
    <source>
        <dbReference type="ARBA" id="ARBA00005947"/>
    </source>
</evidence>
<dbReference type="PANTHER" id="PTHR10625">
    <property type="entry name" value="HISTONE DEACETYLASE HDAC1-RELATED"/>
    <property type="match status" value="1"/>
</dbReference>
<reference evidence="3 4" key="1">
    <citation type="submission" date="2017-01" db="EMBL/GenBank/DDBJ databases">
        <authorList>
            <person name="Mah S.A."/>
            <person name="Swanson W.J."/>
            <person name="Moy G.W."/>
            <person name="Vacquier V.D."/>
        </authorList>
    </citation>
    <scope>NUCLEOTIDE SEQUENCE [LARGE SCALE GENOMIC DNA]</scope>
    <source>
        <strain evidence="3 4">DSM 11589</strain>
    </source>
</reference>
<dbReference type="PRINTS" id="PR01270">
    <property type="entry name" value="HDASUPER"/>
</dbReference>
<dbReference type="AlphaFoldDB" id="A0A1N7LYG2"/>
<feature type="domain" description="Histone deacetylase" evidence="2">
    <location>
        <begin position="20"/>
        <end position="305"/>
    </location>
</feature>
<dbReference type="InterPro" id="IPR023696">
    <property type="entry name" value="Ureohydrolase_dom_sf"/>
</dbReference>
<dbReference type="Pfam" id="PF00850">
    <property type="entry name" value="Hist_deacetyl"/>
    <property type="match status" value="1"/>
</dbReference>
<sequence>MSTLLVTHHDCIEHDPGEFHPEHPDRLRGILRLLEAEDFMLLHRDEAPHATHAQLLRVHPLSYIEDILAKVPHDGHHSIDGDTYMSPYTGEAALRSAGGACAAVDAVARGEVRNAFVAGRPPGHHAERSQAMGFCFFNNVAVAAYHAREVHGLQRVAVMDFDVHHGNGTQHIFWDDPDAMYCSTHQEGTFPYTGLREETGAHNNIVNCPLPAGAKGDLFREAMENDVLPALRAFKPDILFISAGFDAHARDPMAHLRFNVADFVWATDELLKVAEECCQGRLVSVLEGGYDVVALSASVAAHVRRLMGI</sequence>
<dbReference type="EMBL" id="FTOA01000003">
    <property type="protein sequence ID" value="SIS78857.1"/>
    <property type="molecule type" value="Genomic_DNA"/>
</dbReference>
<dbReference type="GO" id="GO:0004407">
    <property type="term" value="F:histone deacetylase activity"/>
    <property type="evidence" value="ECO:0007669"/>
    <property type="project" value="TreeGrafter"/>
</dbReference>
<dbReference type="Gene3D" id="3.40.800.20">
    <property type="entry name" value="Histone deacetylase domain"/>
    <property type="match status" value="1"/>
</dbReference>
<dbReference type="Proteomes" id="UP000185678">
    <property type="component" value="Unassembled WGS sequence"/>
</dbReference>
<evidence type="ECO:0000313" key="3">
    <source>
        <dbReference type="EMBL" id="SIS78857.1"/>
    </source>
</evidence>